<dbReference type="Proteomes" id="UP000184346">
    <property type="component" value="Unassembled WGS sequence"/>
</dbReference>
<protein>
    <submittedName>
        <fullName evidence="1">Uncharacterized protein</fullName>
    </submittedName>
</protein>
<evidence type="ECO:0000313" key="1">
    <source>
        <dbReference type="EMBL" id="SHE64730.1"/>
    </source>
</evidence>
<dbReference type="OrthoDB" id="1495305at2"/>
<dbReference type="STRING" id="1121942.SAMN02745148_00880"/>
<dbReference type="EMBL" id="FQUJ01000003">
    <property type="protein sequence ID" value="SHE64730.1"/>
    <property type="molecule type" value="Genomic_DNA"/>
</dbReference>
<gene>
    <name evidence="1" type="ORF">SAMN02745148_00880</name>
</gene>
<reference evidence="1 2" key="1">
    <citation type="submission" date="2016-11" db="EMBL/GenBank/DDBJ databases">
        <authorList>
            <person name="Jaros S."/>
            <person name="Januszkiewicz K."/>
            <person name="Wedrychowicz H."/>
        </authorList>
    </citation>
    <scope>NUCLEOTIDE SEQUENCE [LARGE SCALE GENOMIC DNA]</scope>
    <source>
        <strain evidence="1 2">DSM 19980</strain>
    </source>
</reference>
<keyword evidence="2" id="KW-1185">Reference proteome</keyword>
<name>A0A1M4V757_9GAMM</name>
<organism evidence="1 2">
    <name type="scientific">Modicisalibacter ilicicola DSM 19980</name>
    <dbReference type="NCBI Taxonomy" id="1121942"/>
    <lineage>
        <taxon>Bacteria</taxon>
        <taxon>Pseudomonadati</taxon>
        <taxon>Pseudomonadota</taxon>
        <taxon>Gammaproteobacteria</taxon>
        <taxon>Oceanospirillales</taxon>
        <taxon>Halomonadaceae</taxon>
        <taxon>Modicisalibacter</taxon>
    </lineage>
</organism>
<sequence>MERYPDIEIYLAEIDLERLGAWLAETLDAQPLKPSGKRKWRSRGHHVGETVPILLVENAADGYSSLWFDSPATPWQRDADCARDAARALSCEVRCSLGGWQPGDDPDRFWQVLPDGSEGVIDWPDSGR</sequence>
<evidence type="ECO:0000313" key="2">
    <source>
        <dbReference type="Proteomes" id="UP000184346"/>
    </source>
</evidence>
<dbReference type="RefSeq" id="WP_072820083.1">
    <property type="nucleotide sequence ID" value="NZ_FQUJ01000003.1"/>
</dbReference>
<dbReference type="AlphaFoldDB" id="A0A1M4V757"/>
<accession>A0A1M4V757</accession>
<proteinExistence type="predicted"/>